<gene>
    <name evidence="1" type="ORF">SZ63_01205</name>
</gene>
<dbReference type="EMBL" id="JXOJ01000001">
    <property type="protein sequence ID" value="KLK89098.1"/>
    <property type="molecule type" value="Genomic_DNA"/>
</dbReference>
<sequence>MTLYNPGQEVIELSLAELREIVAWVNEREEDSPTPTTILIGGWAVDAYNPYVGSVDIDLVTNSRTRRSLMHHLVHHGGFRYRRYTHHTTVEKGSGAETVTLDFYSRERANPFEGGRGELAFDFLDDHTTVMPVRGNIRVAVPTRGALLIMKLKAVWDRSFRYELGRSPDPEWEYSKLVKDNADVLALLDPEHGGHDLDLELLGEMLNSHPFLRECIERLPDSSDAREKYERMDERSIRRVCEDFLSVL</sequence>
<proteinExistence type="predicted"/>
<dbReference type="PATRIC" id="fig|1550566.3.peg.259"/>
<evidence type="ECO:0000313" key="2">
    <source>
        <dbReference type="Proteomes" id="UP000035301"/>
    </source>
</evidence>
<evidence type="ECO:0000313" key="1">
    <source>
        <dbReference type="EMBL" id="KLK89098.1"/>
    </source>
</evidence>
<keyword evidence="2" id="KW-1185">Reference proteome</keyword>
<dbReference type="OrthoDB" id="146522at2157"/>
<accession>A0A0H1R1U1</accession>
<organism evidence="1 2">
    <name type="scientific">Methanoculleus sediminis</name>
    <dbReference type="NCBI Taxonomy" id="1550566"/>
    <lineage>
        <taxon>Archaea</taxon>
        <taxon>Methanobacteriati</taxon>
        <taxon>Methanobacteriota</taxon>
        <taxon>Stenosarchaea group</taxon>
        <taxon>Methanomicrobia</taxon>
        <taxon>Methanomicrobiales</taxon>
        <taxon>Methanomicrobiaceae</taxon>
        <taxon>Methanoculleus</taxon>
    </lineage>
</organism>
<evidence type="ECO:0008006" key="3">
    <source>
        <dbReference type="Google" id="ProtNLM"/>
    </source>
</evidence>
<dbReference type="RefSeq" id="WP_048179822.1">
    <property type="nucleotide sequence ID" value="NZ_JXOJ01000001.1"/>
</dbReference>
<dbReference type="AlphaFoldDB" id="A0A0H1R1U1"/>
<reference evidence="1 2" key="1">
    <citation type="journal article" date="2015" name="Int. J. Syst. Evol. Microbiol.">
        <title>Methanoculleus sediminis sp. nov., a methanogen from sediments near a submarine mud volcano.</title>
        <authorList>
            <person name="Chen S.C."/>
            <person name="Chen M.F."/>
            <person name="Lai M.C."/>
            <person name="Weng C.Y."/>
            <person name="Wu S.Y."/>
            <person name="Lin S."/>
            <person name="Yang T.F."/>
            <person name="Chen P.C."/>
        </authorList>
    </citation>
    <scope>NUCLEOTIDE SEQUENCE [LARGE SCALE GENOMIC DNA]</scope>
    <source>
        <strain evidence="1 2">S3Fa</strain>
    </source>
</reference>
<comment type="caution">
    <text evidence="1">The sequence shown here is derived from an EMBL/GenBank/DDBJ whole genome shotgun (WGS) entry which is preliminary data.</text>
</comment>
<dbReference type="STRING" id="1550566.SZ63_01205"/>
<name>A0A0H1R1U1_9EURY</name>
<protein>
    <recommendedName>
        <fullName evidence="3">Nucleotidyltransferase</fullName>
    </recommendedName>
</protein>
<dbReference type="Proteomes" id="UP000035301">
    <property type="component" value="Unassembled WGS sequence"/>
</dbReference>